<feature type="transmembrane region" description="Helical" evidence="1">
    <location>
        <begin position="9"/>
        <end position="26"/>
    </location>
</feature>
<evidence type="ECO:0000313" key="4">
    <source>
        <dbReference type="Proteomes" id="UP000276770"/>
    </source>
</evidence>
<dbReference type="EMBL" id="RCVZ01000011">
    <property type="protein sequence ID" value="RLQ93990.1"/>
    <property type="molecule type" value="Genomic_DNA"/>
</dbReference>
<proteinExistence type="predicted"/>
<protein>
    <recommendedName>
        <fullName evidence="2">Regulatory protein YycH domain-containing protein</fullName>
    </recommendedName>
</protein>
<name>A0A3L7JTZ7_9BACI</name>
<dbReference type="Pfam" id="PF07435">
    <property type="entry name" value="YycH"/>
    <property type="match status" value="1"/>
</dbReference>
<dbReference type="RefSeq" id="WP_121681506.1">
    <property type="nucleotide sequence ID" value="NZ_RCVZ01000011.1"/>
</dbReference>
<keyword evidence="4" id="KW-1185">Reference proteome</keyword>
<comment type="caution">
    <text evidence="3">The sequence shown here is derived from an EMBL/GenBank/DDBJ whole genome shotgun (WGS) entry which is preliminary data.</text>
</comment>
<dbReference type="Gene3D" id="3.30.310.160">
    <property type="entry name" value="YycH protein, domain 2"/>
    <property type="match status" value="1"/>
</dbReference>
<dbReference type="AlphaFoldDB" id="A0A3L7JTZ7"/>
<dbReference type="Gene3D" id="3.10.450.310">
    <property type="match status" value="1"/>
</dbReference>
<gene>
    <name evidence="3" type="ORF">D9X91_15245</name>
</gene>
<feature type="domain" description="Regulatory protein YycH" evidence="2">
    <location>
        <begin position="4"/>
        <end position="438"/>
    </location>
</feature>
<evidence type="ECO:0000259" key="2">
    <source>
        <dbReference type="Pfam" id="PF07435"/>
    </source>
</evidence>
<accession>A0A3L7JTZ7</accession>
<evidence type="ECO:0000313" key="3">
    <source>
        <dbReference type="EMBL" id="RLQ93990.1"/>
    </source>
</evidence>
<organism evidence="3 4">
    <name type="scientific">Falsibacillus albus</name>
    <dbReference type="NCBI Taxonomy" id="2478915"/>
    <lineage>
        <taxon>Bacteria</taxon>
        <taxon>Bacillati</taxon>
        <taxon>Bacillota</taxon>
        <taxon>Bacilli</taxon>
        <taxon>Bacillales</taxon>
        <taxon>Bacillaceae</taxon>
        <taxon>Falsibacillus</taxon>
    </lineage>
</organism>
<dbReference type="CDD" id="cd15787">
    <property type="entry name" value="YycH_N"/>
    <property type="match status" value="1"/>
</dbReference>
<keyword evidence="1" id="KW-0472">Membrane</keyword>
<dbReference type="InterPro" id="IPR042274">
    <property type="entry name" value="YycH/YycI_2"/>
</dbReference>
<dbReference type="InterPro" id="IPR009996">
    <property type="entry name" value="YycH"/>
</dbReference>
<dbReference type="OrthoDB" id="2382185at2"/>
<keyword evidence="1" id="KW-0812">Transmembrane</keyword>
<dbReference type="Proteomes" id="UP000276770">
    <property type="component" value="Unassembled WGS sequence"/>
</dbReference>
<evidence type="ECO:0000256" key="1">
    <source>
        <dbReference type="SAM" id="Phobius"/>
    </source>
</evidence>
<reference evidence="3 4" key="1">
    <citation type="submission" date="2018-10" db="EMBL/GenBank/DDBJ databases">
        <title>Falsibacillus sp. genome draft.</title>
        <authorList>
            <person name="Shi S."/>
        </authorList>
    </citation>
    <scope>NUCLEOTIDE SEQUENCE [LARGE SCALE GENOMIC DNA]</scope>
    <source>
        <strain evidence="3 4">GY 10110</strain>
    </source>
</reference>
<sequence length="444" mass="51374">MRYETIKSILLTGLVLTSIIVTWNLWTYQPDVELKPNDIVGKTNISDKVGVESLVKPIRILFHQDNTHYGTFNNKEMDAVINEMKKWTFYDFRNITSTISRQEFESIQHSNGRAEIDYPDEVPVSLYKSILNFEEAKIPAVDFNKIIINYSNASKNPVVYFLSGSGNSYKVYECTIRSNYLQAFKTEFVDSASKKYYEYLSEQINDQDYIYLPKGHVKIPKYRYYMSVSDSDISKFKNALFSDPSAVKKTQLNNTDEYTEGFSLMRVYKTLNELNYVNPGIETNISDNPNELIRKSIDFVNEHAGWTDTYEYFSMNPEQSKVSYILIKNGIPVFNEDGMSEIVQYWGKDEINKYIRPYFSLDVPLPFEEHDVELPNGTQVLQYLQSNPDIKPELLQGFMIGYKLSIDPQSPKQVILNPSWYYLDSGNWIRLSLDEVGGSKGGLE</sequence>
<keyword evidence="1" id="KW-1133">Transmembrane helix</keyword>